<feature type="region of interest" description="Disordered" evidence="1">
    <location>
        <begin position="21"/>
        <end position="132"/>
    </location>
</feature>
<dbReference type="InterPro" id="IPR041899">
    <property type="entry name" value="MAGE_WH2"/>
</dbReference>
<sequence>PVESHYPPSCLQSLTIAIMSPPSKRRRYSLEQGRHPPPSEHQSHEEDAQVLMAEEEEVSASSTSSSCFPLSSRSSSPSCSLLPSTPESVSATGSSFTSQSTQISYSPSQAIATSVSGNSDEGSISQGEESQSILQASPDYEAMLREALDVKVADVVQFLLLKYQKKELTTRAEILTIIREYQDHFSVIFRETAECMQLVFGIDMKEVDPTSHSYVLVNTLGLTYDGMLSGDYGVPKTGILVLILSIIFLEGNCVPEENIWKALSTMGVYAGRKHSVYGDLQKLITNDWVQEGYLEYWAVPNSHPTRYEFRWGPRAHAETNKMKVLEFWAKICDSDPRAYPFWYEEALRDLAERAQSSIATETTTAMY</sequence>
<dbReference type="GO" id="GO:0000122">
    <property type="term" value="P:negative regulation of transcription by RNA polymerase II"/>
    <property type="evidence" value="ECO:0007669"/>
    <property type="project" value="TreeGrafter"/>
</dbReference>
<dbReference type="SMART" id="SM01373">
    <property type="entry name" value="MAGE"/>
    <property type="match status" value="1"/>
</dbReference>
<dbReference type="Gene3D" id="1.10.10.1210">
    <property type="entry name" value="MAGE homology domain, winged helix WH2 motif"/>
    <property type="match status" value="1"/>
</dbReference>
<dbReference type="Pfam" id="PF12440">
    <property type="entry name" value="MAGE_N"/>
    <property type="match status" value="1"/>
</dbReference>
<name>A0A9B0X1Q0_CHRAS</name>
<dbReference type="InterPro" id="IPR021072">
    <property type="entry name" value="MAGE_N"/>
</dbReference>
<dbReference type="FunFam" id="1.10.10.1200:FF:000007">
    <property type="entry name" value="Melanoma-associated antigen C2"/>
    <property type="match status" value="1"/>
</dbReference>
<dbReference type="InterPro" id="IPR041898">
    <property type="entry name" value="MAGE_WH1"/>
</dbReference>
<keyword evidence="3" id="KW-1185">Reference proteome</keyword>
<feature type="compositionally biased region" description="Basic and acidic residues" evidence="1">
    <location>
        <begin position="28"/>
        <end position="47"/>
    </location>
</feature>
<dbReference type="GeneID" id="102812153"/>
<reference evidence="4" key="1">
    <citation type="submission" date="2025-08" db="UniProtKB">
        <authorList>
            <consortium name="RefSeq"/>
        </authorList>
    </citation>
    <scope>IDENTIFICATION</scope>
    <source>
        <tissue evidence="4">Spleen</tissue>
    </source>
</reference>
<evidence type="ECO:0000313" key="3">
    <source>
        <dbReference type="Proteomes" id="UP000504623"/>
    </source>
</evidence>
<dbReference type="Gene3D" id="1.10.10.1200">
    <property type="entry name" value="MAGE homology domain, winged helix WH1 motif"/>
    <property type="match status" value="1"/>
</dbReference>
<evidence type="ECO:0000256" key="1">
    <source>
        <dbReference type="SAM" id="MobiDB-lite"/>
    </source>
</evidence>
<organism evidence="3 4">
    <name type="scientific">Chrysochloris asiatica</name>
    <name type="common">Cape golden mole</name>
    <dbReference type="NCBI Taxonomy" id="185453"/>
    <lineage>
        <taxon>Eukaryota</taxon>
        <taxon>Metazoa</taxon>
        <taxon>Chordata</taxon>
        <taxon>Craniata</taxon>
        <taxon>Vertebrata</taxon>
        <taxon>Euteleostomi</taxon>
        <taxon>Mammalia</taxon>
        <taxon>Eutheria</taxon>
        <taxon>Afrotheria</taxon>
        <taxon>Chrysochloridae</taxon>
        <taxon>Chrysochlorinae</taxon>
        <taxon>Chrysochloris</taxon>
    </lineage>
</organism>
<dbReference type="FunFam" id="1.10.10.1210:FF:000001">
    <property type="entry name" value="melanoma-associated antigen D1"/>
    <property type="match status" value="1"/>
</dbReference>
<feature type="non-terminal residue" evidence="4">
    <location>
        <position position="367"/>
    </location>
</feature>
<dbReference type="PROSITE" id="PS50838">
    <property type="entry name" value="MAGE"/>
    <property type="match status" value="1"/>
</dbReference>
<dbReference type="OrthoDB" id="205198at2759"/>
<feature type="compositionally biased region" description="Low complexity" evidence="1">
    <location>
        <begin position="121"/>
        <end position="132"/>
    </location>
</feature>
<evidence type="ECO:0000259" key="2">
    <source>
        <dbReference type="PROSITE" id="PS50838"/>
    </source>
</evidence>
<proteinExistence type="predicted"/>
<feature type="domain" description="MAGE" evidence="2">
    <location>
        <begin position="148"/>
        <end position="346"/>
    </location>
</feature>
<feature type="compositionally biased region" description="Low complexity" evidence="1">
    <location>
        <begin position="59"/>
        <end position="88"/>
    </location>
</feature>
<dbReference type="PANTHER" id="PTHR11736:SF153">
    <property type="entry name" value="MELANOMA-ASSOCIATED ANTIGEN 10"/>
    <property type="match status" value="1"/>
</dbReference>
<dbReference type="Proteomes" id="UP000504623">
    <property type="component" value="Unplaced"/>
</dbReference>
<dbReference type="PANTHER" id="PTHR11736">
    <property type="entry name" value="MELANOMA-ASSOCIATED ANTIGEN MAGE ANTIGEN"/>
    <property type="match status" value="1"/>
</dbReference>
<dbReference type="InterPro" id="IPR037445">
    <property type="entry name" value="MAGE"/>
</dbReference>
<dbReference type="AlphaFoldDB" id="A0A9B0X1Q0"/>
<dbReference type="GO" id="GO:0005634">
    <property type="term" value="C:nucleus"/>
    <property type="evidence" value="ECO:0007669"/>
    <property type="project" value="TreeGrafter"/>
</dbReference>
<feature type="compositionally biased region" description="Polar residues" evidence="1">
    <location>
        <begin position="89"/>
        <end position="120"/>
    </location>
</feature>
<dbReference type="RefSeq" id="XP_006878219.1">
    <property type="nucleotide sequence ID" value="XM_006878157.1"/>
</dbReference>
<dbReference type="SMART" id="SM01392">
    <property type="entry name" value="MAGE_N"/>
    <property type="match status" value="1"/>
</dbReference>
<protein>
    <submittedName>
        <fullName evidence="4">Melanoma-associated antigen 10-like</fullName>
    </submittedName>
</protein>
<dbReference type="Pfam" id="PF01454">
    <property type="entry name" value="MAGE"/>
    <property type="match status" value="1"/>
</dbReference>
<accession>A0A9B0X1Q0</accession>
<feature type="non-terminal residue" evidence="4">
    <location>
        <position position="1"/>
    </location>
</feature>
<evidence type="ECO:0000313" key="4">
    <source>
        <dbReference type="RefSeq" id="XP_006878219.1"/>
    </source>
</evidence>
<gene>
    <name evidence="4" type="primary">LOC102812153</name>
</gene>
<dbReference type="InterPro" id="IPR002190">
    <property type="entry name" value="MHD_dom"/>
</dbReference>